<gene>
    <name evidence="2" type="ORF">AK812_SmicGene3919</name>
</gene>
<evidence type="ECO:0000256" key="1">
    <source>
        <dbReference type="SAM" id="Phobius"/>
    </source>
</evidence>
<feature type="transmembrane region" description="Helical" evidence="1">
    <location>
        <begin position="80"/>
        <end position="105"/>
    </location>
</feature>
<name>A0A1Q9EXM8_SYMMI</name>
<feature type="transmembrane region" description="Helical" evidence="1">
    <location>
        <begin position="139"/>
        <end position="159"/>
    </location>
</feature>
<dbReference type="Gene3D" id="1.20.140.140">
    <property type="entry name" value="Calcium release-activated calcium channel protein Orai"/>
    <property type="match status" value="1"/>
</dbReference>
<protein>
    <recommendedName>
        <fullName evidence="4">Transmembrane protein</fullName>
    </recommendedName>
</protein>
<evidence type="ECO:0000313" key="3">
    <source>
        <dbReference type="Proteomes" id="UP000186817"/>
    </source>
</evidence>
<feature type="transmembrane region" description="Helical" evidence="1">
    <location>
        <begin position="49"/>
        <end position="68"/>
    </location>
</feature>
<dbReference type="OMA" id="IMERMYR"/>
<dbReference type="InterPro" id="IPR038350">
    <property type="entry name" value="Orai_sf"/>
</dbReference>
<dbReference type="Pfam" id="PF04654">
    <property type="entry name" value="DUF599"/>
    <property type="match status" value="1"/>
</dbReference>
<evidence type="ECO:0000313" key="2">
    <source>
        <dbReference type="EMBL" id="OLQ12204.1"/>
    </source>
</evidence>
<comment type="caution">
    <text evidence="2">The sequence shown here is derived from an EMBL/GenBank/DDBJ whole genome shotgun (WGS) entry which is preliminary data.</text>
</comment>
<proteinExistence type="predicted"/>
<dbReference type="Proteomes" id="UP000186817">
    <property type="component" value="Unassembled WGS sequence"/>
</dbReference>
<keyword evidence="1" id="KW-1133">Transmembrane helix</keyword>
<dbReference type="EMBL" id="LSRX01000047">
    <property type="protein sequence ID" value="OLQ12204.1"/>
    <property type="molecule type" value="Genomic_DNA"/>
</dbReference>
<dbReference type="OrthoDB" id="412890at2759"/>
<keyword evidence="3" id="KW-1185">Reference proteome</keyword>
<evidence type="ECO:0008006" key="4">
    <source>
        <dbReference type="Google" id="ProtNLM"/>
    </source>
</evidence>
<dbReference type="InterPro" id="IPR006747">
    <property type="entry name" value="DUF599"/>
</dbReference>
<feature type="transmembrane region" description="Helical" evidence="1">
    <location>
        <begin position="165"/>
        <end position="183"/>
    </location>
</feature>
<reference evidence="2 3" key="1">
    <citation type="submission" date="2016-02" db="EMBL/GenBank/DDBJ databases">
        <title>Genome analysis of coral dinoflagellate symbionts highlights evolutionary adaptations to a symbiotic lifestyle.</title>
        <authorList>
            <person name="Aranda M."/>
            <person name="Li Y."/>
            <person name="Liew Y.J."/>
            <person name="Baumgarten S."/>
            <person name="Simakov O."/>
            <person name="Wilson M."/>
            <person name="Piel J."/>
            <person name="Ashoor H."/>
            <person name="Bougouffa S."/>
            <person name="Bajic V.B."/>
            <person name="Ryu T."/>
            <person name="Ravasi T."/>
            <person name="Bayer T."/>
            <person name="Micklem G."/>
            <person name="Kim H."/>
            <person name="Bhak J."/>
            <person name="Lajeunesse T.C."/>
            <person name="Voolstra C.R."/>
        </authorList>
    </citation>
    <scope>NUCLEOTIDE SEQUENCE [LARGE SCALE GENOMIC DNA]</scope>
    <source>
        <strain evidence="2 3">CCMP2467</strain>
    </source>
</reference>
<keyword evidence="1" id="KW-0812">Transmembrane</keyword>
<organism evidence="2 3">
    <name type="scientific">Symbiodinium microadriaticum</name>
    <name type="common">Dinoflagellate</name>
    <name type="synonym">Zooxanthella microadriatica</name>
    <dbReference type="NCBI Taxonomy" id="2951"/>
    <lineage>
        <taxon>Eukaryota</taxon>
        <taxon>Sar</taxon>
        <taxon>Alveolata</taxon>
        <taxon>Dinophyceae</taxon>
        <taxon>Suessiales</taxon>
        <taxon>Symbiodiniaceae</taxon>
        <taxon>Symbiodinium</taxon>
    </lineage>
</organism>
<dbReference type="AlphaFoldDB" id="A0A1Q9EXM8"/>
<accession>A0A1Q9EXM8</accession>
<sequence length="214" mass="23985">MSQVLAWKCPSCFMLSQKMLQANKGNVISKFHKTSLEIRNHELRYYLGVFNRLSAISSILAGFASSALTMSVPDWEDSLLVVAFLIFTGSAFGMNLMVILIATLCNLWGPGKALQGADQAHLHQAIEVLEQAQKEAMRFFIMGLFCYFMSTILVVWLLFDKTGAFITTVILVLFCLMLVRQSLVIRRAFVPAQGFTTGLIRGNPVRSEISRDYE</sequence>
<keyword evidence="1" id="KW-0472">Membrane</keyword>